<reference evidence="7 8" key="1">
    <citation type="submission" date="2019-07" db="EMBL/GenBank/DDBJ databases">
        <title>Full genome sequence of Devosia sp. Gsoil 520.</title>
        <authorList>
            <person name="Im W.-T."/>
        </authorList>
    </citation>
    <scope>NUCLEOTIDE SEQUENCE [LARGE SCALE GENOMIC DNA]</scope>
    <source>
        <strain evidence="7 8">Gsoil 520</strain>
    </source>
</reference>
<dbReference type="SUPFAM" id="SSF140478">
    <property type="entry name" value="LemA-like"/>
    <property type="match status" value="1"/>
</dbReference>
<dbReference type="Proteomes" id="UP000315364">
    <property type="component" value="Chromosome"/>
</dbReference>
<evidence type="ECO:0000256" key="5">
    <source>
        <dbReference type="ARBA" id="ARBA00023136"/>
    </source>
</evidence>
<proteinExistence type="inferred from homology"/>
<sequence>MFGWIILGLVVVAVLYAITIYNGLVKNRQMVEEGWSGIDVQLKRRTDLIPNLMETVKGYMGHERETLEAVTNARAAATSAANGTPEQRAAAEGQLSSALGRLIATAEAYPDLKANTTFLEFQEALQTVEDEIQMARRYYNGAVRNLNVMVESVPSNFIAGPFGFQKAEYFELENEADRAVPSVKFN</sequence>
<evidence type="ECO:0000256" key="1">
    <source>
        <dbReference type="ARBA" id="ARBA00004167"/>
    </source>
</evidence>
<feature type="transmembrane region" description="Helical" evidence="6">
    <location>
        <begin position="6"/>
        <end position="25"/>
    </location>
</feature>
<dbReference type="RefSeq" id="WP_146288262.1">
    <property type="nucleotide sequence ID" value="NZ_CP042304.1"/>
</dbReference>
<dbReference type="Gene3D" id="1.20.1440.20">
    <property type="entry name" value="LemA-like domain"/>
    <property type="match status" value="1"/>
</dbReference>
<dbReference type="OrthoDB" id="9804152at2"/>
<gene>
    <name evidence="7" type="ORF">FPZ08_01035</name>
</gene>
<dbReference type="PANTHER" id="PTHR34478:SF1">
    <property type="entry name" value="PROTEIN LEMA"/>
    <property type="match status" value="1"/>
</dbReference>
<dbReference type="EMBL" id="CP042304">
    <property type="protein sequence ID" value="QDZ09451.1"/>
    <property type="molecule type" value="Genomic_DNA"/>
</dbReference>
<keyword evidence="4 6" id="KW-1133">Transmembrane helix</keyword>
<evidence type="ECO:0000256" key="3">
    <source>
        <dbReference type="ARBA" id="ARBA00022692"/>
    </source>
</evidence>
<keyword evidence="3 6" id="KW-0812">Transmembrane</keyword>
<organism evidence="7 8">
    <name type="scientific">Devosia ginsengisoli</name>
    <dbReference type="NCBI Taxonomy" id="400770"/>
    <lineage>
        <taxon>Bacteria</taxon>
        <taxon>Pseudomonadati</taxon>
        <taxon>Pseudomonadota</taxon>
        <taxon>Alphaproteobacteria</taxon>
        <taxon>Hyphomicrobiales</taxon>
        <taxon>Devosiaceae</taxon>
        <taxon>Devosia</taxon>
    </lineage>
</organism>
<dbReference type="PANTHER" id="PTHR34478">
    <property type="entry name" value="PROTEIN LEMA"/>
    <property type="match status" value="1"/>
</dbReference>
<keyword evidence="5 6" id="KW-0472">Membrane</keyword>
<comment type="subcellular location">
    <subcellularLocation>
        <location evidence="1">Membrane</location>
        <topology evidence="1">Single-pass membrane protein</topology>
    </subcellularLocation>
</comment>
<evidence type="ECO:0000256" key="2">
    <source>
        <dbReference type="ARBA" id="ARBA00008854"/>
    </source>
</evidence>
<dbReference type="AlphaFoldDB" id="A0A5B8LML5"/>
<evidence type="ECO:0000256" key="4">
    <source>
        <dbReference type="ARBA" id="ARBA00022989"/>
    </source>
</evidence>
<dbReference type="KEGG" id="dea:FPZ08_01035"/>
<dbReference type="InterPro" id="IPR007156">
    <property type="entry name" value="MamQ_LemA"/>
</dbReference>
<dbReference type="Pfam" id="PF04011">
    <property type="entry name" value="LemA"/>
    <property type="match status" value="1"/>
</dbReference>
<name>A0A5B8LML5_9HYPH</name>
<dbReference type="InterPro" id="IPR023353">
    <property type="entry name" value="LemA-like_dom_sf"/>
</dbReference>
<evidence type="ECO:0000313" key="8">
    <source>
        <dbReference type="Proteomes" id="UP000315364"/>
    </source>
</evidence>
<keyword evidence="8" id="KW-1185">Reference proteome</keyword>
<protein>
    <submittedName>
        <fullName evidence="7">LemA family protein</fullName>
    </submittedName>
</protein>
<comment type="similarity">
    <text evidence="2">Belongs to the LemA family.</text>
</comment>
<dbReference type="GO" id="GO:0016020">
    <property type="term" value="C:membrane"/>
    <property type="evidence" value="ECO:0007669"/>
    <property type="project" value="UniProtKB-SubCell"/>
</dbReference>
<evidence type="ECO:0000256" key="6">
    <source>
        <dbReference type="SAM" id="Phobius"/>
    </source>
</evidence>
<accession>A0A5B8LML5</accession>
<evidence type="ECO:0000313" key="7">
    <source>
        <dbReference type="EMBL" id="QDZ09451.1"/>
    </source>
</evidence>